<dbReference type="Pfam" id="PF00171">
    <property type="entry name" value="Aldedh"/>
    <property type="match status" value="1"/>
</dbReference>
<evidence type="ECO:0000256" key="1">
    <source>
        <dbReference type="ARBA" id="ARBA00009986"/>
    </source>
</evidence>
<dbReference type="InterPro" id="IPR016163">
    <property type="entry name" value="Ald_DH_C"/>
</dbReference>
<feature type="active site" evidence="3">
    <location>
        <position position="243"/>
    </location>
</feature>
<accession>A0A6I4UW04</accession>
<organism evidence="6 7">
    <name type="scientific">Croceibacterium soli</name>
    <dbReference type="NCBI Taxonomy" id="1739690"/>
    <lineage>
        <taxon>Bacteria</taxon>
        <taxon>Pseudomonadati</taxon>
        <taxon>Pseudomonadota</taxon>
        <taxon>Alphaproteobacteria</taxon>
        <taxon>Sphingomonadales</taxon>
        <taxon>Erythrobacteraceae</taxon>
        <taxon>Croceibacterium</taxon>
    </lineage>
</organism>
<dbReference type="GO" id="GO:0016620">
    <property type="term" value="F:oxidoreductase activity, acting on the aldehyde or oxo group of donors, NAD or NADP as acceptor"/>
    <property type="evidence" value="ECO:0007669"/>
    <property type="project" value="InterPro"/>
</dbReference>
<dbReference type="CDD" id="cd07106">
    <property type="entry name" value="ALDH_AldA-AAD23400"/>
    <property type="match status" value="1"/>
</dbReference>
<dbReference type="InterPro" id="IPR016161">
    <property type="entry name" value="Ald_DH/histidinol_DH"/>
</dbReference>
<dbReference type="EMBL" id="WTYK01000005">
    <property type="protein sequence ID" value="MXP42054.1"/>
    <property type="molecule type" value="Genomic_DNA"/>
</dbReference>
<name>A0A6I4UW04_9SPHN</name>
<dbReference type="OrthoDB" id="9761688at2"/>
<keyword evidence="2 4" id="KW-0560">Oxidoreductase</keyword>
<dbReference type="InterPro" id="IPR044086">
    <property type="entry name" value="LUC3-like"/>
</dbReference>
<evidence type="ECO:0000256" key="3">
    <source>
        <dbReference type="PROSITE-ProRule" id="PRU10007"/>
    </source>
</evidence>
<proteinExistence type="inferred from homology"/>
<dbReference type="AlphaFoldDB" id="A0A6I4UW04"/>
<evidence type="ECO:0000256" key="2">
    <source>
        <dbReference type="ARBA" id="ARBA00023002"/>
    </source>
</evidence>
<evidence type="ECO:0000313" key="6">
    <source>
        <dbReference type="EMBL" id="MXP42054.1"/>
    </source>
</evidence>
<dbReference type="FunFam" id="3.40.309.10:FF:000009">
    <property type="entry name" value="Aldehyde dehydrogenase A"/>
    <property type="match status" value="1"/>
</dbReference>
<dbReference type="InterPro" id="IPR016162">
    <property type="entry name" value="Ald_DH_N"/>
</dbReference>
<comment type="similarity">
    <text evidence="1 4">Belongs to the aldehyde dehydrogenase family.</text>
</comment>
<dbReference type="SUPFAM" id="SSF53720">
    <property type="entry name" value="ALDH-like"/>
    <property type="match status" value="1"/>
</dbReference>
<reference evidence="6 7" key="1">
    <citation type="submission" date="2019-12" db="EMBL/GenBank/DDBJ databases">
        <title>Genomic-based taxomic classification of the family Erythrobacteraceae.</title>
        <authorList>
            <person name="Xu L."/>
        </authorList>
    </citation>
    <scope>NUCLEOTIDE SEQUENCE [LARGE SCALE GENOMIC DNA]</scope>
    <source>
        <strain evidence="6 7">MCCC 1K02066</strain>
    </source>
</reference>
<comment type="caution">
    <text evidence="6">The sequence shown here is derived from an EMBL/GenBank/DDBJ whole genome shotgun (WGS) entry which is preliminary data.</text>
</comment>
<keyword evidence="7" id="KW-1185">Reference proteome</keyword>
<gene>
    <name evidence="6" type="ORF">GRI75_10420</name>
</gene>
<dbReference type="InterPro" id="IPR016160">
    <property type="entry name" value="Ald_DH_CS_CYS"/>
</dbReference>
<feature type="domain" description="Aldehyde dehydrogenase" evidence="5">
    <location>
        <begin position="16"/>
        <end position="466"/>
    </location>
</feature>
<dbReference type="PANTHER" id="PTHR11699">
    <property type="entry name" value="ALDEHYDE DEHYDROGENASE-RELATED"/>
    <property type="match status" value="1"/>
</dbReference>
<dbReference type="PROSITE" id="PS00070">
    <property type="entry name" value="ALDEHYDE_DEHYDR_CYS"/>
    <property type="match status" value="1"/>
</dbReference>
<dbReference type="RefSeq" id="WP_160746907.1">
    <property type="nucleotide sequence ID" value="NZ_WTYK01000005.1"/>
</dbReference>
<dbReference type="InterPro" id="IPR029510">
    <property type="entry name" value="Ald_DH_CS_GLU"/>
</dbReference>
<evidence type="ECO:0000256" key="4">
    <source>
        <dbReference type="RuleBase" id="RU003345"/>
    </source>
</evidence>
<dbReference type="FunFam" id="3.40.605.10:FF:000007">
    <property type="entry name" value="NAD/NADP-dependent betaine aldehyde dehydrogenase"/>
    <property type="match status" value="1"/>
</dbReference>
<dbReference type="Gene3D" id="3.40.309.10">
    <property type="entry name" value="Aldehyde Dehydrogenase, Chain A, domain 2"/>
    <property type="match status" value="1"/>
</dbReference>
<sequence length="468" mass="50018">MADYKLVIGGEGVTTSDHLDVKNPATEQVVGRCPIATDEHLDAAVDAAATAFLAWSVVPDEERKAAVCRMADVIRENSEELAELLTREQGKPLNGLGSRFELQGAEAWARHTATIDLPVEILHQDESGSVELHRKPLGVVGSITPWNFPLMIAIWHIAPAIRTGNTVVLKPSPYTPLSTIRMVELLNEVLPAGVLNVVTGRDDLGQKITEHAGIQKIVFTGSSATGKKVMQAAADTLKRVTLELGGNDAGIVLPDANPSEIAEGLFWGAFINNGQTCAALKRLYVPDALHDEICAALVEYASKVQMGDGLDETSILGPIQNKMQFDKVVELVEDARARGARILCGGTVPEGSGYFYPATIVADVSDGFRLVDEEQFGPVLPVIRYSSLDDAISRANASESGLGGSAWSSDIDRAKQVASQLECGSVWINNHGMVKPFAPFGGVKASGIGVEFGRQGLEEYTSIQVVHS</sequence>
<evidence type="ECO:0000259" key="5">
    <source>
        <dbReference type="Pfam" id="PF00171"/>
    </source>
</evidence>
<protein>
    <submittedName>
        <fullName evidence="6">Aldehyde dehydrogenase family protein</fullName>
    </submittedName>
</protein>
<dbReference type="Gene3D" id="3.40.605.10">
    <property type="entry name" value="Aldehyde Dehydrogenase, Chain A, domain 1"/>
    <property type="match status" value="1"/>
</dbReference>
<dbReference type="Proteomes" id="UP000469159">
    <property type="component" value="Unassembled WGS sequence"/>
</dbReference>
<dbReference type="InterPro" id="IPR015590">
    <property type="entry name" value="Aldehyde_DH_dom"/>
</dbReference>
<evidence type="ECO:0000313" key="7">
    <source>
        <dbReference type="Proteomes" id="UP000469159"/>
    </source>
</evidence>
<dbReference type="PROSITE" id="PS00687">
    <property type="entry name" value="ALDEHYDE_DEHYDR_GLU"/>
    <property type="match status" value="1"/>
</dbReference>